<evidence type="ECO:0000256" key="1">
    <source>
        <dbReference type="ARBA" id="ARBA00023015"/>
    </source>
</evidence>
<dbReference type="EMBL" id="JAAAMU010000008">
    <property type="protein sequence ID" value="NBC70785.1"/>
    <property type="molecule type" value="Genomic_DNA"/>
</dbReference>
<proteinExistence type="predicted"/>
<reference evidence="4 5" key="1">
    <citation type="submission" date="2020-01" db="EMBL/GenBank/DDBJ databases">
        <title>Paenibacillus soybeanensis sp. nov. isolated from the nodules of soybean (Glycine max(L.) Merr).</title>
        <authorList>
            <person name="Wang H."/>
        </authorList>
    </citation>
    <scope>NUCLEOTIDE SEQUENCE [LARGE SCALE GENOMIC DNA]</scope>
    <source>
        <strain evidence="4 5">DSM 23054</strain>
    </source>
</reference>
<dbReference type="InterPro" id="IPR009057">
    <property type="entry name" value="Homeodomain-like_sf"/>
</dbReference>
<keyword evidence="1" id="KW-0805">Transcription regulation</keyword>
<dbReference type="PROSITE" id="PS01124">
    <property type="entry name" value="HTH_ARAC_FAMILY_2"/>
    <property type="match status" value="1"/>
</dbReference>
<keyword evidence="5" id="KW-1185">Reference proteome</keyword>
<gene>
    <name evidence="4" type="ORF">GT003_17430</name>
</gene>
<comment type="caution">
    <text evidence="4">The sequence shown here is derived from an EMBL/GenBank/DDBJ whole genome shotgun (WGS) entry which is preliminary data.</text>
</comment>
<keyword evidence="2" id="KW-0804">Transcription</keyword>
<evidence type="ECO:0000313" key="4">
    <source>
        <dbReference type="EMBL" id="NBC70785.1"/>
    </source>
</evidence>
<protein>
    <submittedName>
        <fullName evidence="4">AraC family transcriptional regulator</fullName>
    </submittedName>
</protein>
<accession>A0A7X5C214</accession>
<evidence type="ECO:0000256" key="2">
    <source>
        <dbReference type="ARBA" id="ARBA00023163"/>
    </source>
</evidence>
<dbReference type="GO" id="GO:0003700">
    <property type="term" value="F:DNA-binding transcription factor activity"/>
    <property type="evidence" value="ECO:0007669"/>
    <property type="project" value="InterPro"/>
</dbReference>
<organism evidence="4 5">
    <name type="scientific">Paenibacillus sacheonensis</name>
    <dbReference type="NCBI Taxonomy" id="742054"/>
    <lineage>
        <taxon>Bacteria</taxon>
        <taxon>Bacillati</taxon>
        <taxon>Bacillota</taxon>
        <taxon>Bacilli</taxon>
        <taxon>Bacillales</taxon>
        <taxon>Paenibacillaceae</taxon>
        <taxon>Paenibacillus</taxon>
    </lineage>
</organism>
<evidence type="ECO:0000259" key="3">
    <source>
        <dbReference type="PROSITE" id="PS01124"/>
    </source>
</evidence>
<dbReference type="InterPro" id="IPR018060">
    <property type="entry name" value="HTH_AraC"/>
</dbReference>
<feature type="domain" description="HTH araC/xylS-type" evidence="3">
    <location>
        <begin position="10"/>
        <end position="35"/>
    </location>
</feature>
<dbReference type="OrthoDB" id="9807321at2"/>
<dbReference type="Proteomes" id="UP000558113">
    <property type="component" value="Unassembled WGS sequence"/>
</dbReference>
<evidence type="ECO:0000313" key="5">
    <source>
        <dbReference type="Proteomes" id="UP000558113"/>
    </source>
</evidence>
<dbReference type="GO" id="GO:0043565">
    <property type="term" value="F:sequence-specific DNA binding"/>
    <property type="evidence" value="ECO:0007669"/>
    <property type="project" value="InterPro"/>
</dbReference>
<dbReference type="SUPFAM" id="SSF46689">
    <property type="entry name" value="Homeodomain-like"/>
    <property type="match status" value="1"/>
</dbReference>
<dbReference type="Gene3D" id="1.10.10.60">
    <property type="entry name" value="Homeodomain-like"/>
    <property type="match status" value="1"/>
</dbReference>
<sequence>MNFKERSFSGLNDPYYFSKVFKKHIGVSPLQYRPREAFADLLHLFRGSDLDWYI</sequence>
<dbReference type="AlphaFoldDB" id="A0A7X5C214"/>
<dbReference type="Pfam" id="PF00165">
    <property type="entry name" value="HTH_AraC"/>
    <property type="match status" value="1"/>
</dbReference>
<dbReference type="RefSeq" id="WP_161700069.1">
    <property type="nucleotide sequence ID" value="NZ_JAAAMU010000008.1"/>
</dbReference>
<name>A0A7X5C214_9BACL</name>